<dbReference type="EMBL" id="GBXM01054622">
    <property type="protein sequence ID" value="JAH53955.1"/>
    <property type="molecule type" value="Transcribed_RNA"/>
</dbReference>
<dbReference type="AlphaFoldDB" id="A0A0E9TM70"/>
<reference evidence="1" key="2">
    <citation type="journal article" date="2015" name="Fish Shellfish Immunol.">
        <title>Early steps in the European eel (Anguilla anguilla)-Vibrio vulnificus interaction in the gills: Role of the RtxA13 toxin.</title>
        <authorList>
            <person name="Callol A."/>
            <person name="Pajuelo D."/>
            <person name="Ebbesson L."/>
            <person name="Teles M."/>
            <person name="MacKenzie S."/>
            <person name="Amaro C."/>
        </authorList>
    </citation>
    <scope>NUCLEOTIDE SEQUENCE</scope>
</reference>
<reference evidence="1" key="1">
    <citation type="submission" date="2014-11" db="EMBL/GenBank/DDBJ databases">
        <authorList>
            <person name="Amaro Gonzalez C."/>
        </authorList>
    </citation>
    <scope>NUCLEOTIDE SEQUENCE</scope>
</reference>
<protein>
    <submittedName>
        <fullName evidence="1">Uncharacterized protein</fullName>
    </submittedName>
</protein>
<sequence>MPILKRPVWTSPASWISPPLPLPQSISRIVEALVRLLLSSGLFLTQTPSL</sequence>
<proteinExistence type="predicted"/>
<name>A0A0E9TM70_ANGAN</name>
<accession>A0A0E9TM70</accession>
<organism evidence="1">
    <name type="scientific">Anguilla anguilla</name>
    <name type="common">European freshwater eel</name>
    <name type="synonym">Muraena anguilla</name>
    <dbReference type="NCBI Taxonomy" id="7936"/>
    <lineage>
        <taxon>Eukaryota</taxon>
        <taxon>Metazoa</taxon>
        <taxon>Chordata</taxon>
        <taxon>Craniata</taxon>
        <taxon>Vertebrata</taxon>
        <taxon>Euteleostomi</taxon>
        <taxon>Actinopterygii</taxon>
        <taxon>Neopterygii</taxon>
        <taxon>Teleostei</taxon>
        <taxon>Anguilliformes</taxon>
        <taxon>Anguillidae</taxon>
        <taxon>Anguilla</taxon>
    </lineage>
</organism>
<evidence type="ECO:0000313" key="1">
    <source>
        <dbReference type="EMBL" id="JAH53955.1"/>
    </source>
</evidence>